<dbReference type="AlphaFoldDB" id="A0A645CC78"/>
<organism evidence="1">
    <name type="scientific">bioreactor metagenome</name>
    <dbReference type="NCBI Taxonomy" id="1076179"/>
    <lineage>
        <taxon>unclassified sequences</taxon>
        <taxon>metagenomes</taxon>
        <taxon>ecological metagenomes</taxon>
    </lineage>
</organism>
<gene>
    <name evidence="1" type="ORF">SDC9_121544</name>
</gene>
<name>A0A645CC78_9ZZZZ</name>
<accession>A0A645CC78</accession>
<reference evidence="1" key="1">
    <citation type="submission" date="2019-08" db="EMBL/GenBank/DDBJ databases">
        <authorList>
            <person name="Kucharzyk K."/>
            <person name="Murdoch R.W."/>
            <person name="Higgins S."/>
            <person name="Loffler F."/>
        </authorList>
    </citation>
    <scope>NUCLEOTIDE SEQUENCE</scope>
</reference>
<comment type="caution">
    <text evidence="1">The sequence shown here is derived from an EMBL/GenBank/DDBJ whole genome shotgun (WGS) entry which is preliminary data.</text>
</comment>
<dbReference type="EMBL" id="VSSQ01026045">
    <property type="protein sequence ID" value="MPM74556.1"/>
    <property type="molecule type" value="Genomic_DNA"/>
</dbReference>
<protein>
    <submittedName>
        <fullName evidence="1">Uncharacterized protein</fullName>
    </submittedName>
</protein>
<sequence>MAIAITPYRTSTLLPVSMMSRLAMTNKRTSTALAGVCLAIILTNSMPMINWMVKLKNMLKYDMVSCSGPKVGIRSNNRRMASALATMMPTRINTDKKISANEDILDTIALNLYFKSLPPFYLLILL</sequence>
<proteinExistence type="predicted"/>
<evidence type="ECO:0000313" key="1">
    <source>
        <dbReference type="EMBL" id="MPM74556.1"/>
    </source>
</evidence>